<proteinExistence type="predicted"/>
<evidence type="ECO:0000256" key="6">
    <source>
        <dbReference type="SAM" id="MobiDB-lite"/>
    </source>
</evidence>
<sequence length="160" mass="16884">MTFRKYLVLAGVTVFAAAGDSMLSYGMKQTGNISLDHLGSLVAAVLNPWIAVGIVFLLAFFASYMNALSWADLTYVLPATSLGYVLLALIARLVLHEHVSLLRWLGIALIAGGVSFVAGGPALTSHKHPEKSHPPESEADTVAGTVRSGDSYQGTPEGMP</sequence>
<name>A0A2U3K9F8_9BACT</name>
<evidence type="ECO:0000256" key="4">
    <source>
        <dbReference type="ARBA" id="ARBA00022989"/>
    </source>
</evidence>
<dbReference type="GO" id="GO:0005886">
    <property type="term" value="C:plasma membrane"/>
    <property type="evidence" value="ECO:0007669"/>
    <property type="project" value="UniProtKB-SubCell"/>
</dbReference>
<keyword evidence="4 7" id="KW-1133">Transmembrane helix</keyword>
<organism evidence="8 9">
    <name type="scientific">Candidatus Sulfotelmatobacter kueseliae</name>
    <dbReference type="NCBI Taxonomy" id="2042962"/>
    <lineage>
        <taxon>Bacteria</taxon>
        <taxon>Pseudomonadati</taxon>
        <taxon>Acidobacteriota</taxon>
        <taxon>Terriglobia</taxon>
        <taxon>Terriglobales</taxon>
        <taxon>Candidatus Korobacteraceae</taxon>
        <taxon>Candidatus Sulfotelmatobacter</taxon>
    </lineage>
</organism>
<dbReference type="Proteomes" id="UP000238701">
    <property type="component" value="Unassembled WGS sequence"/>
</dbReference>
<evidence type="ECO:0008006" key="10">
    <source>
        <dbReference type="Google" id="ProtNLM"/>
    </source>
</evidence>
<dbReference type="Gene3D" id="1.10.3730.20">
    <property type="match status" value="1"/>
</dbReference>
<evidence type="ECO:0000313" key="8">
    <source>
        <dbReference type="EMBL" id="SPF36197.1"/>
    </source>
</evidence>
<evidence type="ECO:0000256" key="1">
    <source>
        <dbReference type="ARBA" id="ARBA00004651"/>
    </source>
</evidence>
<evidence type="ECO:0000313" key="9">
    <source>
        <dbReference type="Proteomes" id="UP000238701"/>
    </source>
</evidence>
<evidence type="ECO:0000256" key="5">
    <source>
        <dbReference type="ARBA" id="ARBA00023136"/>
    </source>
</evidence>
<dbReference type="EMBL" id="OMOD01000057">
    <property type="protein sequence ID" value="SPF36197.1"/>
    <property type="molecule type" value="Genomic_DNA"/>
</dbReference>
<evidence type="ECO:0000256" key="2">
    <source>
        <dbReference type="ARBA" id="ARBA00022475"/>
    </source>
</evidence>
<feature type="transmembrane region" description="Helical" evidence="7">
    <location>
        <begin position="73"/>
        <end position="95"/>
    </location>
</feature>
<keyword evidence="3 7" id="KW-0812">Transmembrane</keyword>
<feature type="transmembrane region" description="Helical" evidence="7">
    <location>
        <begin position="101"/>
        <end position="123"/>
    </location>
</feature>
<dbReference type="PANTHER" id="PTHR30561">
    <property type="entry name" value="SMR FAMILY PROTON-DEPENDENT DRUG EFFLUX TRANSPORTER SUGE"/>
    <property type="match status" value="1"/>
</dbReference>
<protein>
    <recommendedName>
        <fullName evidence="10">Transporter</fullName>
    </recommendedName>
</protein>
<dbReference type="SUPFAM" id="SSF103481">
    <property type="entry name" value="Multidrug resistance efflux transporter EmrE"/>
    <property type="match status" value="1"/>
</dbReference>
<reference evidence="9" key="1">
    <citation type="submission" date="2018-02" db="EMBL/GenBank/DDBJ databases">
        <authorList>
            <person name="Hausmann B."/>
        </authorList>
    </citation>
    <scope>NUCLEOTIDE SEQUENCE [LARGE SCALE GENOMIC DNA]</scope>
    <source>
        <strain evidence="9">Peat soil MAG SbA1</strain>
    </source>
</reference>
<comment type="subcellular location">
    <subcellularLocation>
        <location evidence="1">Cell membrane</location>
        <topology evidence="1">Multi-pass membrane protein</topology>
    </subcellularLocation>
</comment>
<dbReference type="InterPro" id="IPR000390">
    <property type="entry name" value="Small_drug/metabolite_transptr"/>
</dbReference>
<dbReference type="InterPro" id="IPR037185">
    <property type="entry name" value="EmrE-like"/>
</dbReference>
<dbReference type="GO" id="GO:0022857">
    <property type="term" value="F:transmembrane transporter activity"/>
    <property type="evidence" value="ECO:0007669"/>
    <property type="project" value="InterPro"/>
</dbReference>
<gene>
    <name evidence="8" type="ORF">SBA1_150044</name>
</gene>
<keyword evidence="2" id="KW-1003">Cell membrane</keyword>
<accession>A0A2U3K9F8</accession>
<dbReference type="OrthoDB" id="120796at2"/>
<dbReference type="PANTHER" id="PTHR30561:SF9">
    <property type="entry name" value="4-AMINO-4-DEOXY-L-ARABINOSE-PHOSPHOUNDECAPRENOL FLIPPASE SUBUNIT ARNF-RELATED"/>
    <property type="match status" value="1"/>
</dbReference>
<dbReference type="AlphaFoldDB" id="A0A2U3K9F8"/>
<feature type="transmembrane region" description="Helical" evidence="7">
    <location>
        <begin position="42"/>
        <end position="61"/>
    </location>
</feature>
<evidence type="ECO:0000256" key="3">
    <source>
        <dbReference type="ARBA" id="ARBA00022692"/>
    </source>
</evidence>
<keyword evidence="5 7" id="KW-0472">Membrane</keyword>
<evidence type="ECO:0000256" key="7">
    <source>
        <dbReference type="SAM" id="Phobius"/>
    </source>
</evidence>
<feature type="region of interest" description="Disordered" evidence="6">
    <location>
        <begin position="125"/>
        <end position="160"/>
    </location>
</feature>